<feature type="compositionally biased region" description="Low complexity" evidence="1">
    <location>
        <begin position="139"/>
        <end position="154"/>
    </location>
</feature>
<dbReference type="Proteomes" id="UP000307380">
    <property type="component" value="Unassembled WGS sequence"/>
</dbReference>
<feature type="region of interest" description="Disordered" evidence="1">
    <location>
        <begin position="139"/>
        <end position="165"/>
    </location>
</feature>
<organism evidence="3 4">
    <name type="scientific">Orlajensenia flava</name>
    <dbReference type="NCBI Taxonomy" id="2565934"/>
    <lineage>
        <taxon>Bacteria</taxon>
        <taxon>Bacillati</taxon>
        <taxon>Actinomycetota</taxon>
        <taxon>Actinomycetes</taxon>
        <taxon>Micrococcales</taxon>
        <taxon>Microbacteriaceae</taxon>
        <taxon>Orlajensenia</taxon>
    </lineage>
</organism>
<sequence length="296" mass="30228">MSEDTAYKPGDVVNGHYLGTDNVWHPVENGAPAAGDDYIPAAPAVPAPTPAPLAEKRKPHVLSIIALVVAAVGFIFACVPGALIVGWILLPVGFVLSIVGFFLNGSKWATITALVLSVVGTIVGFVVFFAVVSTSISSALDTTDGKPAPAATDAAESDSDAADTKVVNPNFGDTFAYKDGVTISVSAPTPFTPGEYAYGADQASNVALTFTIVNGSTKNLDVLAFPTVTSAGVAASDVFDSDNAALTPAPPTSTVLPGQSLTWTAAYSIADPNSLQVEVTPSTFAYDEAIFTNVAG</sequence>
<protein>
    <recommendedName>
        <fullName evidence="5">DUF4352 domain-containing protein</fullName>
    </recommendedName>
</protein>
<feature type="transmembrane region" description="Helical" evidence="2">
    <location>
        <begin position="110"/>
        <end position="132"/>
    </location>
</feature>
<evidence type="ECO:0000256" key="1">
    <source>
        <dbReference type="SAM" id="MobiDB-lite"/>
    </source>
</evidence>
<accession>A0A4V3WU29</accession>
<name>A0A4V3WU29_9MICO</name>
<dbReference type="EMBL" id="SSSN01000005">
    <property type="protein sequence ID" value="THG34317.1"/>
    <property type="molecule type" value="Genomic_DNA"/>
</dbReference>
<gene>
    <name evidence="3" type="ORF">E6C70_08505</name>
</gene>
<dbReference type="OrthoDB" id="4484996at2"/>
<dbReference type="AlphaFoldDB" id="A0A4V3WU29"/>
<proteinExistence type="predicted"/>
<comment type="caution">
    <text evidence="3">The sequence shown here is derived from an EMBL/GenBank/DDBJ whole genome shotgun (WGS) entry which is preliminary data.</text>
</comment>
<dbReference type="RefSeq" id="WP_136424115.1">
    <property type="nucleotide sequence ID" value="NZ_SSSN01000005.1"/>
</dbReference>
<evidence type="ECO:0000256" key="2">
    <source>
        <dbReference type="SAM" id="Phobius"/>
    </source>
</evidence>
<reference evidence="3 4" key="1">
    <citation type="submission" date="2019-04" db="EMBL/GenBank/DDBJ databases">
        <authorList>
            <person name="Jiang L."/>
        </authorList>
    </citation>
    <scope>NUCLEOTIDE SEQUENCE [LARGE SCALE GENOMIC DNA]</scope>
    <source>
        <strain evidence="3 4">YIM 131861</strain>
    </source>
</reference>
<keyword evidence="2" id="KW-0472">Membrane</keyword>
<evidence type="ECO:0008006" key="5">
    <source>
        <dbReference type="Google" id="ProtNLM"/>
    </source>
</evidence>
<feature type="transmembrane region" description="Helical" evidence="2">
    <location>
        <begin position="60"/>
        <end position="77"/>
    </location>
</feature>
<keyword evidence="4" id="KW-1185">Reference proteome</keyword>
<keyword evidence="2" id="KW-1133">Transmembrane helix</keyword>
<evidence type="ECO:0000313" key="3">
    <source>
        <dbReference type="EMBL" id="THG34317.1"/>
    </source>
</evidence>
<keyword evidence="2" id="KW-0812">Transmembrane</keyword>
<feature type="transmembrane region" description="Helical" evidence="2">
    <location>
        <begin position="83"/>
        <end position="103"/>
    </location>
</feature>
<evidence type="ECO:0000313" key="4">
    <source>
        <dbReference type="Proteomes" id="UP000307380"/>
    </source>
</evidence>